<dbReference type="NCBIfam" id="TIGR00231">
    <property type="entry name" value="small_GTP"/>
    <property type="match status" value="1"/>
</dbReference>
<protein>
    <recommendedName>
        <fullName evidence="12">Rho GTPase</fullName>
    </recommendedName>
</protein>
<evidence type="ECO:0000256" key="3">
    <source>
        <dbReference type="ARBA" id="ARBA00022475"/>
    </source>
</evidence>
<evidence type="ECO:0000256" key="1">
    <source>
        <dbReference type="ARBA" id="ARBA00004342"/>
    </source>
</evidence>
<dbReference type="RefSeq" id="XP_003285414.1">
    <property type="nucleotide sequence ID" value="XM_003285366.1"/>
</dbReference>
<evidence type="ECO:0000256" key="2">
    <source>
        <dbReference type="ARBA" id="ARBA00010142"/>
    </source>
</evidence>
<dbReference type="GO" id="GO:0019901">
    <property type="term" value="F:protein kinase binding"/>
    <property type="evidence" value="ECO:0000318"/>
    <property type="project" value="GO_Central"/>
</dbReference>
<dbReference type="OrthoDB" id="8830751at2759"/>
<evidence type="ECO:0000256" key="7">
    <source>
        <dbReference type="ARBA" id="ARBA00023136"/>
    </source>
</evidence>
<dbReference type="PANTHER" id="PTHR24072">
    <property type="entry name" value="RHO FAMILY GTPASE"/>
    <property type="match status" value="1"/>
</dbReference>
<dbReference type="CDD" id="cd00157">
    <property type="entry name" value="Rho"/>
    <property type="match status" value="1"/>
</dbReference>
<dbReference type="FunFam" id="3.40.50.300:FF:001799">
    <property type="entry name" value="Rac2 family GTP-binding protein, putative"/>
    <property type="match status" value="1"/>
</dbReference>
<dbReference type="OMA" id="IYKEYRT"/>
<dbReference type="KEGG" id="dpp:DICPUDRAFT_149292"/>
<dbReference type="PROSITE" id="PS51419">
    <property type="entry name" value="RAB"/>
    <property type="match status" value="1"/>
</dbReference>
<dbReference type="SMART" id="SM00176">
    <property type="entry name" value="RAN"/>
    <property type="match status" value="1"/>
</dbReference>
<keyword evidence="3" id="KW-1003">Cell membrane</keyword>
<reference evidence="11" key="1">
    <citation type="journal article" date="2011" name="Genome Biol.">
        <title>Comparative genomics of the social amoebae Dictyostelium discoideum and Dictyostelium purpureum.</title>
        <authorList>
            <consortium name="US DOE Joint Genome Institute (JGI-PGF)"/>
            <person name="Sucgang R."/>
            <person name="Kuo A."/>
            <person name="Tian X."/>
            <person name="Salerno W."/>
            <person name="Parikh A."/>
            <person name="Feasley C.L."/>
            <person name="Dalin E."/>
            <person name="Tu H."/>
            <person name="Huang E."/>
            <person name="Barry K."/>
            <person name="Lindquist E."/>
            <person name="Shapiro H."/>
            <person name="Bruce D."/>
            <person name="Schmutz J."/>
            <person name="Salamov A."/>
            <person name="Fey P."/>
            <person name="Gaudet P."/>
            <person name="Anjard C."/>
            <person name="Babu M.M."/>
            <person name="Basu S."/>
            <person name="Bushmanova Y."/>
            <person name="van der Wel H."/>
            <person name="Katoh-Kurasawa M."/>
            <person name="Dinh C."/>
            <person name="Coutinho P.M."/>
            <person name="Saito T."/>
            <person name="Elias M."/>
            <person name="Schaap P."/>
            <person name="Kay R.R."/>
            <person name="Henrissat B."/>
            <person name="Eichinger L."/>
            <person name="Rivero F."/>
            <person name="Putnam N.H."/>
            <person name="West C.M."/>
            <person name="Loomis W.F."/>
            <person name="Chisholm R.L."/>
            <person name="Shaulsky G."/>
            <person name="Strassmann J.E."/>
            <person name="Queller D.C."/>
            <person name="Kuspa A."/>
            <person name="Grigoriev I.V."/>
        </authorList>
    </citation>
    <scope>NUCLEOTIDE SEQUENCE [LARGE SCALE GENOMIC DNA]</scope>
    <source>
        <strain evidence="11">QSDP1</strain>
    </source>
</reference>
<evidence type="ECO:0000256" key="6">
    <source>
        <dbReference type="ARBA" id="ARBA00023134"/>
    </source>
</evidence>
<dbReference type="VEuPathDB" id="AmoebaDB:DICPUDRAFT_149292"/>
<keyword evidence="5" id="KW-0547">Nucleotide-binding</keyword>
<evidence type="ECO:0000256" key="9">
    <source>
        <dbReference type="ARBA" id="ARBA00023289"/>
    </source>
</evidence>
<dbReference type="InterPro" id="IPR005225">
    <property type="entry name" value="Small_GTP-bd"/>
</dbReference>
<keyword evidence="7" id="KW-0472">Membrane</keyword>
<keyword evidence="9" id="KW-0636">Prenylation</keyword>
<dbReference type="GO" id="GO:0007015">
    <property type="term" value="P:actin filament organization"/>
    <property type="evidence" value="ECO:0000318"/>
    <property type="project" value="GO_Central"/>
</dbReference>
<dbReference type="PROSITE" id="PS51420">
    <property type="entry name" value="RHO"/>
    <property type="match status" value="1"/>
</dbReference>
<dbReference type="GO" id="GO:0007165">
    <property type="term" value="P:signal transduction"/>
    <property type="evidence" value="ECO:0000318"/>
    <property type="project" value="GO_Central"/>
</dbReference>
<dbReference type="InParanoid" id="F0ZDB5"/>
<dbReference type="GO" id="GO:0003924">
    <property type="term" value="F:GTPase activity"/>
    <property type="evidence" value="ECO:0000318"/>
    <property type="project" value="GO_Central"/>
</dbReference>
<dbReference type="Proteomes" id="UP000001064">
    <property type="component" value="Unassembled WGS sequence"/>
</dbReference>
<keyword evidence="4" id="KW-0488">Methylation</keyword>
<comment type="similarity">
    <text evidence="2">Belongs to the small GTPase superfamily. Rho family.</text>
</comment>
<evidence type="ECO:0008006" key="12">
    <source>
        <dbReference type="Google" id="ProtNLM"/>
    </source>
</evidence>
<dbReference type="InterPro" id="IPR003578">
    <property type="entry name" value="Small_GTPase_Rho"/>
</dbReference>
<organism evidence="10 11">
    <name type="scientific">Dictyostelium purpureum</name>
    <name type="common">Slime mold</name>
    <dbReference type="NCBI Taxonomy" id="5786"/>
    <lineage>
        <taxon>Eukaryota</taxon>
        <taxon>Amoebozoa</taxon>
        <taxon>Evosea</taxon>
        <taxon>Eumycetozoa</taxon>
        <taxon>Dictyostelia</taxon>
        <taxon>Dictyosteliales</taxon>
        <taxon>Dictyosteliaceae</taxon>
        <taxon>Dictyostelium</taxon>
    </lineage>
</organism>
<dbReference type="InterPro" id="IPR027417">
    <property type="entry name" value="P-loop_NTPase"/>
</dbReference>
<comment type="subcellular location">
    <subcellularLocation>
        <location evidence="1">Cell membrane</location>
        <topology evidence="1">Lipid-anchor</topology>
        <orientation evidence="1">Cytoplasmic side</orientation>
    </subcellularLocation>
</comment>
<dbReference type="STRING" id="5786.F0ZDB5"/>
<dbReference type="GeneID" id="10502858"/>
<evidence type="ECO:0000313" key="11">
    <source>
        <dbReference type="Proteomes" id="UP000001064"/>
    </source>
</evidence>
<keyword evidence="11" id="KW-1185">Reference proteome</keyword>
<dbReference type="AlphaFoldDB" id="F0ZDB5"/>
<evidence type="ECO:0000256" key="4">
    <source>
        <dbReference type="ARBA" id="ARBA00022481"/>
    </source>
</evidence>
<evidence type="ECO:0000313" key="10">
    <source>
        <dbReference type="EMBL" id="EGC38107.1"/>
    </source>
</evidence>
<keyword evidence="6" id="KW-0342">GTP-binding</keyword>
<dbReference type="SMART" id="SM00175">
    <property type="entry name" value="RAB"/>
    <property type="match status" value="1"/>
</dbReference>
<dbReference type="PROSITE" id="PS51421">
    <property type="entry name" value="RAS"/>
    <property type="match status" value="1"/>
</dbReference>
<dbReference type="InterPro" id="IPR001806">
    <property type="entry name" value="Small_GTPase"/>
</dbReference>
<accession>F0ZDB5</accession>
<evidence type="ECO:0000256" key="8">
    <source>
        <dbReference type="ARBA" id="ARBA00023288"/>
    </source>
</evidence>
<dbReference type="eggNOG" id="KOG0393">
    <property type="taxonomic scope" value="Eukaryota"/>
</dbReference>
<name>F0ZDB5_DICPU</name>
<dbReference type="GO" id="GO:0007264">
    <property type="term" value="P:small GTPase-mediated signal transduction"/>
    <property type="evidence" value="ECO:0007669"/>
    <property type="project" value="InterPro"/>
</dbReference>
<dbReference type="PRINTS" id="PR00449">
    <property type="entry name" value="RASTRNSFRMNG"/>
</dbReference>
<dbReference type="GO" id="GO:0005886">
    <property type="term" value="C:plasma membrane"/>
    <property type="evidence" value="ECO:0000318"/>
    <property type="project" value="GO_Central"/>
</dbReference>
<proteinExistence type="inferred from homology"/>
<dbReference type="EMBL" id="GL870984">
    <property type="protein sequence ID" value="EGC38107.1"/>
    <property type="molecule type" value="Genomic_DNA"/>
</dbReference>
<sequence>MSNNSDNNNNKYGDKVYYIKIVIVGDDGSGKTCLIYRLAENKFPQDYIPTIYGGYVGEFQFGPNKVQLAPWDTCGLEDQNKLRPLSYDHTNCFVLCFSISNRESFNRCLDFWYPEIQRFCPNTPIVLVGTKSDVYNNPNYVKEQLVTNSEGVEMANKIKAVQYIETSSLDNINIMKVFETASFLSIENLNSNNNKNKYNNNNKDVNMENNKRCIIN</sequence>
<dbReference type="SMART" id="SM00173">
    <property type="entry name" value="RAS"/>
    <property type="match status" value="1"/>
</dbReference>
<dbReference type="Pfam" id="PF00071">
    <property type="entry name" value="Ras"/>
    <property type="match status" value="1"/>
</dbReference>
<dbReference type="GO" id="GO:0005525">
    <property type="term" value="F:GTP binding"/>
    <property type="evidence" value="ECO:0000318"/>
    <property type="project" value="GO_Central"/>
</dbReference>
<dbReference type="Gene3D" id="3.40.50.300">
    <property type="entry name" value="P-loop containing nucleotide triphosphate hydrolases"/>
    <property type="match status" value="1"/>
</dbReference>
<dbReference type="SMART" id="SM00174">
    <property type="entry name" value="RHO"/>
    <property type="match status" value="1"/>
</dbReference>
<gene>
    <name evidence="10" type="primary">racT</name>
    <name evidence="10" type="ORF">DICPUDRAFT_149292</name>
</gene>
<evidence type="ECO:0000256" key="5">
    <source>
        <dbReference type="ARBA" id="ARBA00022741"/>
    </source>
</evidence>
<dbReference type="SUPFAM" id="SSF52540">
    <property type="entry name" value="P-loop containing nucleoside triphosphate hydrolases"/>
    <property type="match status" value="1"/>
</dbReference>
<keyword evidence="8" id="KW-0449">Lipoprotein</keyword>